<dbReference type="RefSeq" id="XP_007514264.1">
    <property type="nucleotide sequence ID" value="XM_007514202.1"/>
</dbReference>
<feature type="region of interest" description="Disordered" evidence="6">
    <location>
        <begin position="233"/>
        <end position="262"/>
    </location>
</feature>
<dbReference type="GeneID" id="19016770"/>
<name>K8ECJ9_9CHLO</name>
<keyword evidence="3" id="KW-0498">Mitosis</keyword>
<evidence type="ECO:0000259" key="7">
    <source>
        <dbReference type="Pfam" id="PF12894"/>
    </source>
</evidence>
<evidence type="ECO:0000259" key="8">
    <source>
        <dbReference type="Pfam" id="PF12896"/>
    </source>
</evidence>
<feature type="domain" description="Anaphase-promoting complex subunit 4-like WD40" evidence="7">
    <location>
        <begin position="29"/>
        <end position="95"/>
    </location>
</feature>
<dbReference type="SUPFAM" id="SSF50978">
    <property type="entry name" value="WD40 repeat-like"/>
    <property type="match status" value="1"/>
</dbReference>
<dbReference type="STRING" id="41875.K8ECJ9"/>
<dbReference type="OrthoDB" id="2110451at2759"/>
<dbReference type="Gene3D" id="2.130.10.10">
    <property type="entry name" value="YVTN repeat-like/Quinoprotein amine dehydrogenase"/>
    <property type="match status" value="1"/>
</dbReference>
<sequence length="863" mass="95042">MPKSGSNNGRAFTVLRDVSLHSSILSIKINPKIDVIAVATKDGALSLHRIDWQRLWRTVSPGNECTCLTWREDGKILAVGRRNGDVELFHVENGNNHAGGEGAVYPSWTVERMTERFCDGLGEEEDGKRKISALCWMGVVGSIAEDKETDTQLTKEFEALARSGSHATSSSGSNNTAALLFNDDSSASKFHARPKLSVSNAALAMMRGGKSSGQSGKSFGFVRRNKGVDVEETIEDDVLLEEDEDEEDEDEERWEIDEDQQAWNRDQILDHKAPPSQMNVLVAGDVSGNVACFGFGAFPLFWQKVPTNNEDEEKSAVEAVSVSKEKNAICARVNGNAYAMLSFDLLSQHRVKATYDFALHAAHTSQLLSACLSSVAMLSKRWKAALKTAFYHTVVDFAISSIDPDFQRFIVTEKPKRVGKLSAGASYLRGDDDDDENEKKTSMSEIIADEKFRAQFCDIFCKDALSLYETGIIDRGLEDFFGVRCKSGELKKRARRLDHETNVAHDVLVKKVAPALSVAFSRLRELRGLSRWKKHAKPLGLREETLDKLCEEVELACMACHDATTACTMVGSRNRAIFAFLMRAQKRMETGVPLAAVPNLPEANVENVMDALGRSSELSTDRLEMQLSRHGDDDGIRYGGLRDCLETLLKTWDEDFLRETSGTIEGNVVATPATPGSNSSIDGDVDDQTKKCDTLSANATFISSGSLAVQESFRDAVRNGCQFGKDVVASNFGMSSDDMGTDTNELYYETVEPLDALEYTNGRALTLLVPKEEDEAEEDMAEGENPNRHKAAVLVLADGVATFDDDGEDDDERKCRRLPPNAVGPIECSTSRGLAAVRIGANRFIVLDLEEDEEDDDENDDDE</sequence>
<dbReference type="Proteomes" id="UP000198341">
    <property type="component" value="Chromosome 3"/>
</dbReference>
<dbReference type="PANTHER" id="PTHR13260:SF0">
    <property type="entry name" value="ANAPHASE-PROMOTING COMPLEX SUBUNIT 4"/>
    <property type="match status" value="1"/>
</dbReference>
<accession>K8ECJ9</accession>
<organism evidence="9 10">
    <name type="scientific">Bathycoccus prasinos</name>
    <dbReference type="NCBI Taxonomy" id="41875"/>
    <lineage>
        <taxon>Eukaryota</taxon>
        <taxon>Viridiplantae</taxon>
        <taxon>Chlorophyta</taxon>
        <taxon>Mamiellophyceae</taxon>
        <taxon>Mamiellales</taxon>
        <taxon>Bathycoccaceae</taxon>
        <taxon>Bathycoccus</taxon>
    </lineage>
</organism>
<evidence type="ECO:0000313" key="10">
    <source>
        <dbReference type="Proteomes" id="UP000198341"/>
    </source>
</evidence>
<dbReference type="eggNOG" id="KOG4640">
    <property type="taxonomic scope" value="Eukaryota"/>
</dbReference>
<keyword evidence="5" id="KW-0131">Cell cycle</keyword>
<evidence type="ECO:0000313" key="9">
    <source>
        <dbReference type="EMBL" id="CCO15701.1"/>
    </source>
</evidence>
<feature type="domain" description="Anaphase-promoting complex subunit 4 long" evidence="8">
    <location>
        <begin position="450"/>
        <end position="566"/>
    </location>
</feature>
<dbReference type="Pfam" id="PF12894">
    <property type="entry name" value="ANAPC4_WD40"/>
    <property type="match status" value="1"/>
</dbReference>
<dbReference type="GO" id="GO:0070979">
    <property type="term" value="P:protein K11-linked ubiquitination"/>
    <property type="evidence" value="ECO:0007669"/>
    <property type="project" value="TreeGrafter"/>
</dbReference>
<gene>
    <name evidence="9" type="ORF">Bathy03g02330</name>
</gene>
<proteinExistence type="predicted"/>
<dbReference type="GO" id="GO:0005680">
    <property type="term" value="C:anaphase-promoting complex"/>
    <property type="evidence" value="ECO:0007669"/>
    <property type="project" value="InterPro"/>
</dbReference>
<dbReference type="GO" id="GO:0051301">
    <property type="term" value="P:cell division"/>
    <property type="evidence" value="ECO:0007669"/>
    <property type="project" value="UniProtKB-KW"/>
</dbReference>
<dbReference type="InterPro" id="IPR015943">
    <property type="entry name" value="WD40/YVTN_repeat-like_dom_sf"/>
</dbReference>
<dbReference type="InterPro" id="IPR036322">
    <property type="entry name" value="WD40_repeat_dom_sf"/>
</dbReference>
<dbReference type="Pfam" id="PF12896">
    <property type="entry name" value="ANAPC4"/>
    <property type="match status" value="1"/>
</dbReference>
<keyword evidence="10" id="KW-1185">Reference proteome</keyword>
<keyword evidence="2" id="KW-0132">Cell division</keyword>
<dbReference type="InterPro" id="IPR024977">
    <property type="entry name" value="Apc4-like_WD40_dom"/>
</dbReference>
<dbReference type="PANTHER" id="PTHR13260">
    <property type="entry name" value="ANAPHASE PROMOTING COMPLEX SUBUNIT 4 APC4"/>
    <property type="match status" value="1"/>
</dbReference>
<protein>
    <recommendedName>
        <fullName evidence="1">Anaphase-promoting complex subunit 4</fullName>
    </recommendedName>
</protein>
<dbReference type="EMBL" id="FO082276">
    <property type="protein sequence ID" value="CCO15701.1"/>
    <property type="molecule type" value="Genomic_DNA"/>
</dbReference>
<dbReference type="GO" id="GO:0034399">
    <property type="term" value="C:nuclear periphery"/>
    <property type="evidence" value="ECO:0007669"/>
    <property type="project" value="TreeGrafter"/>
</dbReference>
<evidence type="ECO:0000256" key="3">
    <source>
        <dbReference type="ARBA" id="ARBA00022776"/>
    </source>
</evidence>
<evidence type="ECO:0000256" key="1">
    <source>
        <dbReference type="ARBA" id="ARBA00016067"/>
    </source>
</evidence>
<keyword evidence="4" id="KW-0833">Ubl conjugation pathway</keyword>
<reference evidence="9 10" key="1">
    <citation type="submission" date="2011-10" db="EMBL/GenBank/DDBJ databases">
        <authorList>
            <person name="Genoscope - CEA"/>
        </authorList>
    </citation>
    <scope>NUCLEOTIDE SEQUENCE [LARGE SCALE GENOMIC DNA]</scope>
    <source>
        <strain evidence="9 10">RCC 1105</strain>
    </source>
</reference>
<evidence type="ECO:0000256" key="5">
    <source>
        <dbReference type="ARBA" id="ARBA00023306"/>
    </source>
</evidence>
<dbReference type="InterPro" id="IPR024789">
    <property type="entry name" value="APC4"/>
</dbReference>
<dbReference type="InterPro" id="IPR024790">
    <property type="entry name" value="APC4_long_dom"/>
</dbReference>
<dbReference type="GO" id="GO:0031145">
    <property type="term" value="P:anaphase-promoting complex-dependent catabolic process"/>
    <property type="evidence" value="ECO:0007669"/>
    <property type="project" value="InterPro"/>
</dbReference>
<dbReference type="AlphaFoldDB" id="K8ECJ9"/>
<feature type="compositionally biased region" description="Acidic residues" evidence="6">
    <location>
        <begin position="233"/>
        <end position="260"/>
    </location>
</feature>
<evidence type="ECO:0000256" key="4">
    <source>
        <dbReference type="ARBA" id="ARBA00022786"/>
    </source>
</evidence>
<evidence type="ECO:0000256" key="6">
    <source>
        <dbReference type="SAM" id="MobiDB-lite"/>
    </source>
</evidence>
<dbReference type="KEGG" id="bpg:Bathy03g02330"/>
<evidence type="ECO:0000256" key="2">
    <source>
        <dbReference type="ARBA" id="ARBA00022618"/>
    </source>
</evidence>